<evidence type="ECO:0000256" key="1">
    <source>
        <dbReference type="SAM" id="MobiDB-lite"/>
    </source>
</evidence>
<evidence type="ECO:0000259" key="2">
    <source>
        <dbReference type="PROSITE" id="PS51411"/>
    </source>
</evidence>
<dbReference type="Pfam" id="PF04468">
    <property type="entry name" value="PSP1"/>
    <property type="match status" value="1"/>
</dbReference>
<reference evidence="3" key="1">
    <citation type="journal article" date="2021" name="PeerJ">
        <title>Extensive microbial diversity within the chicken gut microbiome revealed by metagenomics and culture.</title>
        <authorList>
            <person name="Gilroy R."/>
            <person name="Ravi A."/>
            <person name="Getino M."/>
            <person name="Pursley I."/>
            <person name="Horton D.L."/>
            <person name="Alikhan N.F."/>
            <person name="Baker D."/>
            <person name="Gharbi K."/>
            <person name="Hall N."/>
            <person name="Watson M."/>
            <person name="Adriaenssens E.M."/>
            <person name="Foster-Nyarko E."/>
            <person name="Jarju S."/>
            <person name="Secka A."/>
            <person name="Antonio M."/>
            <person name="Oren A."/>
            <person name="Chaudhuri R.R."/>
            <person name="La Ragione R."/>
            <person name="Hildebrand F."/>
            <person name="Pallen M.J."/>
        </authorList>
    </citation>
    <scope>NUCLEOTIDE SEQUENCE</scope>
    <source>
        <strain evidence="3">Gambia16-930</strain>
    </source>
</reference>
<comment type="caution">
    <text evidence="3">The sequence shown here is derived from an EMBL/GenBank/DDBJ whole genome shotgun (WGS) entry which is preliminary data.</text>
</comment>
<dbReference type="GO" id="GO:0005737">
    <property type="term" value="C:cytoplasm"/>
    <property type="evidence" value="ECO:0007669"/>
    <property type="project" value="TreeGrafter"/>
</dbReference>
<protein>
    <recommendedName>
        <fullName evidence="2">PSP1 C-terminal domain-containing protein</fullName>
    </recommendedName>
</protein>
<feature type="region of interest" description="Disordered" evidence="1">
    <location>
        <begin position="1"/>
        <end position="27"/>
    </location>
</feature>
<dbReference type="PANTHER" id="PTHR43830">
    <property type="entry name" value="PROTEIN PSP1"/>
    <property type="match status" value="1"/>
</dbReference>
<dbReference type="PANTHER" id="PTHR43830:SF3">
    <property type="entry name" value="PROTEIN PSP1"/>
    <property type="match status" value="1"/>
</dbReference>
<feature type="compositionally biased region" description="Basic and acidic residues" evidence="1">
    <location>
        <begin position="1"/>
        <end position="20"/>
    </location>
</feature>
<evidence type="ECO:0000313" key="3">
    <source>
        <dbReference type="EMBL" id="HIW88159.1"/>
    </source>
</evidence>
<dbReference type="PROSITE" id="PS51411">
    <property type="entry name" value="PSP1_C"/>
    <property type="match status" value="1"/>
</dbReference>
<dbReference type="InterPro" id="IPR047767">
    <property type="entry name" value="PSP1-like"/>
</dbReference>
<dbReference type="NCBIfam" id="NF041131">
    <property type="entry name" value="RicT_YaaT_fam"/>
    <property type="match status" value="1"/>
</dbReference>
<evidence type="ECO:0000313" key="4">
    <source>
        <dbReference type="Proteomes" id="UP000824267"/>
    </source>
</evidence>
<accession>A0A9D1RHT5</accession>
<reference evidence="3" key="2">
    <citation type="submission" date="2021-04" db="EMBL/GenBank/DDBJ databases">
        <authorList>
            <person name="Gilroy R."/>
        </authorList>
    </citation>
    <scope>NUCLEOTIDE SEQUENCE</scope>
    <source>
        <strain evidence="3">Gambia16-930</strain>
    </source>
</reference>
<organism evidence="3 4">
    <name type="scientific">Candidatus Onthomorpha intestinigallinarum</name>
    <dbReference type="NCBI Taxonomy" id="2840880"/>
    <lineage>
        <taxon>Bacteria</taxon>
        <taxon>Pseudomonadati</taxon>
        <taxon>Bacteroidota</taxon>
        <taxon>Bacteroidia</taxon>
        <taxon>Bacteroidales</taxon>
        <taxon>Candidatus Onthomorpha</taxon>
    </lineage>
</organism>
<dbReference type="AlphaFoldDB" id="A0A9D1RHT5"/>
<gene>
    <name evidence="3" type="ORF">IAC47_07840</name>
</gene>
<proteinExistence type="predicted"/>
<name>A0A9D1RHT5_9BACT</name>
<dbReference type="InterPro" id="IPR007557">
    <property type="entry name" value="PSP1_C"/>
</dbReference>
<dbReference type="EMBL" id="DXGG01000244">
    <property type="protein sequence ID" value="HIW88159.1"/>
    <property type="molecule type" value="Genomic_DNA"/>
</dbReference>
<feature type="domain" description="PSP1 C-terminal" evidence="2">
    <location>
        <begin position="187"/>
        <end position="272"/>
    </location>
</feature>
<dbReference type="Proteomes" id="UP000824267">
    <property type="component" value="Unassembled WGS sequence"/>
</dbReference>
<sequence length="414" mass="48198">MDSENRNTEWESDETDRNEALEATEEQIQDFIRQSSLKGRCRMEDEQEDPLRQLNQFVHPYFDEEPDLGKSKYEPCKYISRGCESKPEAYRTVDRRETDSCAKLNVHDWLKDVVSPKSKEEETFVEVRFKNSRKEFFRLPEGLEICEGDIVAVEGTPGHDIGIVSLTGELCKIQMRKKNVRNFDQLKKLYRRAKVSDVEKWLQSIEREDAMLFETRVLIDRHGLSMKLNDIELQGDGTKAVFYYTADERVDFRQLIKSLAEQFRIRIEMKQIGARQEASRLGGIGTCGRELCCSTWINCFHSVSTSVAKTQQLFPNPQKLAGQCGKLKCCLNYEYDVYVDALNSFPELGVELRTKKGDAVYHKADVFKSLMWYSYKDSSQLIPLSVKDVKYIVSENRRNRLVEDLESFEQKEEK</sequence>